<dbReference type="NCBIfam" id="TIGR01978">
    <property type="entry name" value="sufC"/>
    <property type="match status" value="1"/>
</dbReference>
<evidence type="ECO:0000259" key="4">
    <source>
        <dbReference type="PROSITE" id="PS50893"/>
    </source>
</evidence>
<dbReference type="Proteomes" id="UP000017981">
    <property type="component" value="Unassembled WGS sequence"/>
</dbReference>
<dbReference type="Gene3D" id="3.40.50.300">
    <property type="entry name" value="P-loop containing nucleotide triphosphate hydrolases"/>
    <property type="match status" value="1"/>
</dbReference>
<sequence>MTINNQEKNMSDVILSIKNLTANVEGTPILKGVNLDIKAGEIHAIMGRNGSGKSTLSKVLAGHPDYEITGGEVIYKGENILDKSPDKRALEGIFLAFQYPLEIPGFSNLDFLRVAYNARRKHLGLEEIDTFDFEDLVEEKLEVVKMNSAFLERNLNEGFSGGEKKRNEILQMALLEPTLGILDEIDSGLDIDALRIVSNGVNQLATPDNAFLLITHYQRLLNYIEPHHIHVMYDGQIVISGGKELALELEESGYDFIEEKLLAQA</sequence>
<evidence type="ECO:0000313" key="5">
    <source>
        <dbReference type="EMBL" id="CCQ55992.1"/>
    </source>
</evidence>
<dbReference type="InterPro" id="IPR010230">
    <property type="entry name" value="FeS-cluster_ATPase_SufC"/>
</dbReference>
<evidence type="ECO:0000256" key="3">
    <source>
        <dbReference type="ARBA" id="ARBA00022840"/>
    </source>
</evidence>
<dbReference type="GO" id="GO:0005524">
    <property type="term" value="F:ATP binding"/>
    <property type="evidence" value="ECO:0007669"/>
    <property type="project" value="UniProtKB-KW"/>
</dbReference>
<dbReference type="PANTHER" id="PTHR43204:SF1">
    <property type="entry name" value="ABC TRANSPORTER I FAMILY MEMBER 6, CHLOROPLASTIC"/>
    <property type="match status" value="1"/>
</dbReference>
<dbReference type="InterPro" id="IPR003593">
    <property type="entry name" value="AAA+_ATPase"/>
</dbReference>
<gene>
    <name evidence="5" type="ORF">CWATWH0005_4809</name>
</gene>
<proteinExistence type="inferred from homology"/>
<dbReference type="InterPro" id="IPR027417">
    <property type="entry name" value="P-loop_NTPase"/>
</dbReference>
<dbReference type="GO" id="GO:0016887">
    <property type="term" value="F:ATP hydrolysis activity"/>
    <property type="evidence" value="ECO:0007669"/>
    <property type="project" value="InterPro"/>
</dbReference>
<reference evidence="5 6" key="1">
    <citation type="submission" date="2013-01" db="EMBL/GenBank/DDBJ databases">
        <authorList>
            <person name="Bench S."/>
        </authorList>
    </citation>
    <scope>NUCLEOTIDE SEQUENCE [LARGE SCALE GENOMIC DNA]</scope>
    <source>
        <strain evidence="5 6">WH 0005</strain>
    </source>
</reference>
<dbReference type="AlphaFoldDB" id="T2IT71"/>
<dbReference type="Pfam" id="PF00005">
    <property type="entry name" value="ABC_tran"/>
    <property type="match status" value="1"/>
</dbReference>
<dbReference type="EMBL" id="CAQL01000525">
    <property type="protein sequence ID" value="CCQ55992.1"/>
    <property type="molecule type" value="Genomic_DNA"/>
</dbReference>
<accession>T2IT71</accession>
<keyword evidence="2" id="KW-0547">Nucleotide-binding</keyword>
<dbReference type="PROSITE" id="PS50893">
    <property type="entry name" value="ABC_TRANSPORTER_2"/>
    <property type="match status" value="1"/>
</dbReference>
<comment type="similarity">
    <text evidence="1">Belongs to the ABC transporter superfamily. Ycf16 family.</text>
</comment>
<evidence type="ECO:0000313" key="6">
    <source>
        <dbReference type="Proteomes" id="UP000017981"/>
    </source>
</evidence>
<dbReference type="SMART" id="SM00382">
    <property type="entry name" value="AAA"/>
    <property type="match status" value="1"/>
</dbReference>
<dbReference type="CDD" id="cd03217">
    <property type="entry name" value="ABC_FeS_Assembly"/>
    <property type="match status" value="1"/>
</dbReference>
<name>T2IT71_CROWT</name>
<reference evidence="5 6" key="2">
    <citation type="submission" date="2013-09" db="EMBL/GenBank/DDBJ databases">
        <title>Whole genome comparison of six Crocosphaera watsonii strains with differing phenotypes.</title>
        <authorList>
            <person name="Bench S.R."/>
            <person name="Heller P."/>
            <person name="Frank I."/>
            <person name="Arciniega M."/>
            <person name="Shilova I.N."/>
            <person name="Zehr J.P."/>
        </authorList>
    </citation>
    <scope>NUCLEOTIDE SEQUENCE [LARGE SCALE GENOMIC DNA]</scope>
    <source>
        <strain evidence="5 6">WH 0005</strain>
    </source>
</reference>
<dbReference type="InterPro" id="IPR017871">
    <property type="entry name" value="ABC_transporter-like_CS"/>
</dbReference>
<dbReference type="InterPro" id="IPR003439">
    <property type="entry name" value="ABC_transporter-like_ATP-bd"/>
</dbReference>
<organism evidence="5 6">
    <name type="scientific">Crocosphaera watsonii WH 0005</name>
    <dbReference type="NCBI Taxonomy" id="423472"/>
    <lineage>
        <taxon>Bacteria</taxon>
        <taxon>Bacillati</taxon>
        <taxon>Cyanobacteriota</taxon>
        <taxon>Cyanophyceae</taxon>
        <taxon>Oscillatoriophycideae</taxon>
        <taxon>Chroococcales</taxon>
        <taxon>Aphanothecaceae</taxon>
        <taxon>Crocosphaera</taxon>
    </lineage>
</organism>
<feature type="domain" description="ABC transporter" evidence="4">
    <location>
        <begin position="15"/>
        <end position="259"/>
    </location>
</feature>
<dbReference type="PROSITE" id="PS00211">
    <property type="entry name" value="ABC_TRANSPORTER_1"/>
    <property type="match status" value="1"/>
</dbReference>
<protein>
    <submittedName>
        <fullName evidence="5">Iron-sulfur cluster assembly ATPase protein SufC</fullName>
    </submittedName>
</protein>
<evidence type="ECO:0000256" key="2">
    <source>
        <dbReference type="ARBA" id="ARBA00022741"/>
    </source>
</evidence>
<dbReference type="SUPFAM" id="SSF52540">
    <property type="entry name" value="P-loop containing nucleoside triphosphate hydrolases"/>
    <property type="match status" value="1"/>
</dbReference>
<dbReference type="PANTHER" id="PTHR43204">
    <property type="entry name" value="ABC TRANSPORTER I FAMILY MEMBER 6, CHLOROPLASTIC"/>
    <property type="match status" value="1"/>
</dbReference>
<comment type="caution">
    <text evidence="5">The sequence shown here is derived from an EMBL/GenBank/DDBJ whole genome shotgun (WGS) entry which is preliminary data.</text>
</comment>
<keyword evidence="3" id="KW-0067">ATP-binding</keyword>
<evidence type="ECO:0000256" key="1">
    <source>
        <dbReference type="ARBA" id="ARBA00006216"/>
    </source>
</evidence>